<sequence length="84" mass="9638">MKLFKKTKIKKTINKKMKRRSLQRQILLPFLLLIILAGGAVAYTSYQLSMNAMIDQNSDSVVSQTENLNDHLLKQVDLDMNVDD</sequence>
<evidence type="ECO:0000313" key="2">
    <source>
        <dbReference type="Proteomes" id="UP001597040"/>
    </source>
</evidence>
<protein>
    <recommendedName>
        <fullName evidence="3">Methyl-accepting chemotaxis protein</fullName>
    </recommendedName>
</protein>
<dbReference type="EMBL" id="JBHTKJ010000003">
    <property type="protein sequence ID" value="MFD1037047.1"/>
    <property type="molecule type" value="Genomic_DNA"/>
</dbReference>
<evidence type="ECO:0000313" key="1">
    <source>
        <dbReference type="EMBL" id="MFD1037047.1"/>
    </source>
</evidence>
<keyword evidence="2" id="KW-1185">Reference proteome</keyword>
<name>A0ABW3LG93_9BACI</name>
<proteinExistence type="predicted"/>
<dbReference type="Proteomes" id="UP001597040">
    <property type="component" value="Unassembled WGS sequence"/>
</dbReference>
<organism evidence="1 2">
    <name type="scientific">Virgibacillus byunsanensis</name>
    <dbReference type="NCBI Taxonomy" id="570945"/>
    <lineage>
        <taxon>Bacteria</taxon>
        <taxon>Bacillati</taxon>
        <taxon>Bacillota</taxon>
        <taxon>Bacilli</taxon>
        <taxon>Bacillales</taxon>
        <taxon>Bacillaceae</taxon>
        <taxon>Virgibacillus</taxon>
    </lineage>
</organism>
<comment type="caution">
    <text evidence="1">The sequence shown here is derived from an EMBL/GenBank/DDBJ whole genome shotgun (WGS) entry which is preliminary data.</text>
</comment>
<accession>A0ABW3LG93</accession>
<gene>
    <name evidence="1" type="ORF">ACFQ3N_01220</name>
</gene>
<evidence type="ECO:0008006" key="3">
    <source>
        <dbReference type="Google" id="ProtNLM"/>
    </source>
</evidence>
<reference evidence="2" key="1">
    <citation type="journal article" date="2019" name="Int. J. Syst. Evol. Microbiol.">
        <title>The Global Catalogue of Microorganisms (GCM) 10K type strain sequencing project: providing services to taxonomists for standard genome sequencing and annotation.</title>
        <authorList>
            <consortium name="The Broad Institute Genomics Platform"/>
            <consortium name="The Broad Institute Genome Sequencing Center for Infectious Disease"/>
            <person name="Wu L."/>
            <person name="Ma J."/>
        </authorList>
    </citation>
    <scope>NUCLEOTIDE SEQUENCE [LARGE SCALE GENOMIC DNA]</scope>
    <source>
        <strain evidence="2">CCUG 56754</strain>
    </source>
</reference>
<dbReference type="RefSeq" id="WP_390358788.1">
    <property type="nucleotide sequence ID" value="NZ_JBHTKJ010000003.1"/>
</dbReference>